<accession>E1R6K4</accession>
<dbReference type="UniPathway" id="UPA00031">
    <property type="reaction ID" value="UER00010"/>
</dbReference>
<dbReference type="MEROPS" id="C26.965"/>
<dbReference type="Pfam" id="PF00117">
    <property type="entry name" value="GATase"/>
    <property type="match status" value="1"/>
</dbReference>
<dbReference type="Proteomes" id="UP000002318">
    <property type="component" value="Chromosome"/>
</dbReference>
<reference evidence="13 14" key="1">
    <citation type="journal article" date="2010" name="Stand. Genomic Sci.">
        <title>Complete genome sequence of Spirochaeta smaragdinae type strain (SEBR 4228).</title>
        <authorList>
            <person name="Mavromatis K."/>
            <person name="Yasawong M."/>
            <person name="Chertkov O."/>
            <person name="Lapidus A."/>
            <person name="Lucas S."/>
            <person name="Nolan M."/>
            <person name="Del Rio T.G."/>
            <person name="Tice H."/>
            <person name="Cheng J.F."/>
            <person name="Pitluck S."/>
            <person name="Liolios K."/>
            <person name="Ivanova N."/>
            <person name="Tapia R."/>
            <person name="Han C."/>
            <person name="Bruce D."/>
            <person name="Goodwin L."/>
            <person name="Pati A."/>
            <person name="Chen A."/>
            <person name="Palaniappan K."/>
            <person name="Land M."/>
            <person name="Hauser L."/>
            <person name="Chang Y.J."/>
            <person name="Jeffries C.D."/>
            <person name="Detter J.C."/>
            <person name="Rohde M."/>
            <person name="Brambilla E."/>
            <person name="Spring S."/>
            <person name="Goker M."/>
            <person name="Sikorski J."/>
            <person name="Woyke T."/>
            <person name="Bristow J."/>
            <person name="Eisen J.A."/>
            <person name="Markowitz V."/>
            <person name="Hugenholtz P."/>
            <person name="Klenk H.P."/>
            <person name="Kyrpides N.C."/>
        </authorList>
    </citation>
    <scope>NUCLEOTIDE SEQUENCE [LARGE SCALE GENOMIC DNA]</scope>
    <source>
        <strain evidence="14">DSM 11293 / JCM 15392 / SEBR 4228</strain>
    </source>
</reference>
<feature type="domain" description="Glutamine amidotransferase" evidence="12">
    <location>
        <begin position="5"/>
        <end position="199"/>
    </location>
</feature>
<comment type="function">
    <text evidence="10">IGPS catalyzes the conversion of PRFAR and glutamine to IGP, AICAR and glutamate. The HisH subunit catalyzes the hydrolysis of glutamine to glutamate and ammonia as part of the synthesis of IGP and AICAR. The resulting ammonia molecule is channeled to the active site of HisF.</text>
</comment>
<sequence>MKVGVIDYDAGNLASVSTALRFLGADFIVSPDHRELDRCDRLIFPGVGEAFHAMHVLRERSLDTLLQRYAASGRPLLGICIGCQLVLDHSEERDTDCLGIIPGRVLLFPERKGLKVPHMGWNSIRFCGDTHPLFSGIPDGTSFYFVHSYYPQVDRALTIAECDYGETFSAAFARDNIAAMQFHPEKSGPFGLRLLKNFLSWNPGGAEHV</sequence>
<evidence type="ECO:0000256" key="11">
    <source>
        <dbReference type="PIRSR" id="PIRSR000495-1"/>
    </source>
</evidence>
<evidence type="ECO:0000256" key="2">
    <source>
        <dbReference type="ARBA" id="ARBA00011152"/>
    </source>
</evidence>
<dbReference type="PIRSF" id="PIRSF000495">
    <property type="entry name" value="Amidotransf_hisH"/>
    <property type="match status" value="1"/>
</dbReference>
<keyword evidence="10" id="KW-0963">Cytoplasm</keyword>
<evidence type="ECO:0000256" key="1">
    <source>
        <dbReference type="ARBA" id="ARBA00005091"/>
    </source>
</evidence>
<dbReference type="GO" id="GO:0000105">
    <property type="term" value="P:L-histidine biosynthetic process"/>
    <property type="evidence" value="ECO:0007669"/>
    <property type="project" value="UniProtKB-UniRule"/>
</dbReference>
<evidence type="ECO:0000256" key="7">
    <source>
        <dbReference type="ARBA" id="ARBA00023239"/>
    </source>
</evidence>
<evidence type="ECO:0000256" key="9">
    <source>
        <dbReference type="ARBA" id="ARBA00049534"/>
    </source>
</evidence>
<comment type="subcellular location">
    <subcellularLocation>
        <location evidence="10">Cytoplasm</location>
    </subcellularLocation>
</comment>
<keyword evidence="14" id="KW-1185">Reference proteome</keyword>
<dbReference type="EMBL" id="CP002116">
    <property type="protein sequence ID" value="ADK81022.1"/>
    <property type="molecule type" value="Genomic_DNA"/>
</dbReference>
<feature type="active site" evidence="10 11">
    <location>
        <position position="183"/>
    </location>
</feature>
<comment type="subunit">
    <text evidence="2 10">Heterodimer of HisH and HisF.</text>
</comment>
<keyword evidence="4 10" id="KW-0378">Hydrolase</keyword>
<dbReference type="eggNOG" id="COG0118">
    <property type="taxonomic scope" value="Bacteria"/>
</dbReference>
<evidence type="ECO:0000256" key="3">
    <source>
        <dbReference type="ARBA" id="ARBA00022605"/>
    </source>
</evidence>
<dbReference type="InterPro" id="IPR029062">
    <property type="entry name" value="Class_I_gatase-like"/>
</dbReference>
<keyword evidence="3 10" id="KW-0028">Amino-acid biosynthesis</keyword>
<evidence type="ECO:0000313" key="13">
    <source>
        <dbReference type="EMBL" id="ADK81022.1"/>
    </source>
</evidence>
<evidence type="ECO:0000313" key="14">
    <source>
        <dbReference type="Proteomes" id="UP000002318"/>
    </source>
</evidence>
<feature type="active site" evidence="10 11">
    <location>
        <position position="185"/>
    </location>
</feature>
<dbReference type="HAMAP" id="MF_00278">
    <property type="entry name" value="HisH"/>
    <property type="match status" value="1"/>
</dbReference>
<evidence type="ECO:0000256" key="6">
    <source>
        <dbReference type="ARBA" id="ARBA00023102"/>
    </source>
</evidence>
<evidence type="ECO:0000256" key="10">
    <source>
        <dbReference type="HAMAP-Rule" id="MF_00278"/>
    </source>
</evidence>
<proteinExistence type="inferred from homology"/>
<dbReference type="Gene3D" id="3.40.50.880">
    <property type="match status" value="1"/>
</dbReference>
<comment type="pathway">
    <text evidence="1 10">Amino-acid biosynthesis; L-histidine biosynthesis; L-histidine from 5-phospho-alpha-D-ribose 1-diphosphate: step 5/9.</text>
</comment>
<organism evidence="13 14">
    <name type="scientific">Sediminispirochaeta smaragdinae (strain DSM 11293 / JCM 15392 / SEBR 4228)</name>
    <name type="common">Spirochaeta smaragdinae</name>
    <dbReference type="NCBI Taxonomy" id="573413"/>
    <lineage>
        <taxon>Bacteria</taxon>
        <taxon>Pseudomonadati</taxon>
        <taxon>Spirochaetota</taxon>
        <taxon>Spirochaetia</taxon>
        <taxon>Spirochaetales</taxon>
        <taxon>Spirochaetaceae</taxon>
        <taxon>Sediminispirochaeta</taxon>
    </lineage>
</organism>
<evidence type="ECO:0000259" key="12">
    <source>
        <dbReference type="Pfam" id="PF00117"/>
    </source>
</evidence>
<dbReference type="HOGENOM" id="CLU_071837_2_0_12"/>
<evidence type="ECO:0000256" key="8">
    <source>
        <dbReference type="ARBA" id="ARBA00047838"/>
    </source>
</evidence>
<dbReference type="OrthoDB" id="9807137at2"/>
<dbReference type="NCBIfam" id="TIGR01855">
    <property type="entry name" value="IMP_synth_hisH"/>
    <property type="match status" value="1"/>
</dbReference>
<dbReference type="GO" id="GO:0005737">
    <property type="term" value="C:cytoplasm"/>
    <property type="evidence" value="ECO:0007669"/>
    <property type="project" value="UniProtKB-SubCell"/>
</dbReference>
<dbReference type="PANTHER" id="PTHR42701">
    <property type="entry name" value="IMIDAZOLE GLYCEROL PHOSPHATE SYNTHASE SUBUNIT HISH"/>
    <property type="match status" value="1"/>
</dbReference>
<keyword evidence="7 10" id="KW-0456">Lyase</keyword>
<dbReference type="PROSITE" id="PS51274">
    <property type="entry name" value="GATASE_COBBQ"/>
    <property type="match status" value="1"/>
</dbReference>
<dbReference type="STRING" id="573413.Spirs_1896"/>
<keyword evidence="6 10" id="KW-0368">Histidine biosynthesis</keyword>
<dbReference type="CDD" id="cd01748">
    <property type="entry name" value="GATase1_IGP_Synthase"/>
    <property type="match status" value="1"/>
</dbReference>
<evidence type="ECO:0000256" key="4">
    <source>
        <dbReference type="ARBA" id="ARBA00022801"/>
    </source>
</evidence>
<dbReference type="InterPro" id="IPR017926">
    <property type="entry name" value="GATASE"/>
</dbReference>
<evidence type="ECO:0000256" key="5">
    <source>
        <dbReference type="ARBA" id="ARBA00022962"/>
    </source>
</evidence>
<dbReference type="PROSITE" id="PS51273">
    <property type="entry name" value="GATASE_TYPE_1"/>
    <property type="match status" value="1"/>
</dbReference>
<dbReference type="SUPFAM" id="SSF52317">
    <property type="entry name" value="Class I glutamine amidotransferase-like"/>
    <property type="match status" value="1"/>
</dbReference>
<dbReference type="InterPro" id="IPR010139">
    <property type="entry name" value="Imidazole-glycPsynth_HisH"/>
</dbReference>
<dbReference type="RefSeq" id="WP_013254486.1">
    <property type="nucleotide sequence ID" value="NC_014364.1"/>
</dbReference>
<protein>
    <recommendedName>
        <fullName evidence="10">Imidazole glycerol phosphate synthase subunit HisH</fullName>
        <ecNumber evidence="10">4.3.2.10</ecNumber>
    </recommendedName>
    <alternativeName>
        <fullName evidence="10">IGP synthase glutaminase subunit</fullName>
        <ecNumber evidence="10">3.5.1.2</ecNumber>
    </alternativeName>
    <alternativeName>
        <fullName evidence="10">IGP synthase subunit HisH</fullName>
    </alternativeName>
    <alternativeName>
        <fullName evidence="10">ImGP synthase subunit HisH</fullName>
        <shortName evidence="10">IGPS subunit HisH</shortName>
    </alternativeName>
</protein>
<dbReference type="AlphaFoldDB" id="E1R6K4"/>
<dbReference type="EC" id="3.5.1.2" evidence="10"/>
<dbReference type="KEGG" id="ssm:Spirs_1896"/>
<dbReference type="EC" id="4.3.2.10" evidence="10"/>
<dbReference type="GO" id="GO:0016829">
    <property type="term" value="F:lyase activity"/>
    <property type="evidence" value="ECO:0007669"/>
    <property type="project" value="UniProtKB-KW"/>
</dbReference>
<dbReference type="GO" id="GO:0004359">
    <property type="term" value="F:glutaminase activity"/>
    <property type="evidence" value="ECO:0007669"/>
    <property type="project" value="UniProtKB-EC"/>
</dbReference>
<keyword evidence="5 10" id="KW-0315">Glutamine amidotransferase</keyword>
<dbReference type="GO" id="GO:0000107">
    <property type="term" value="F:imidazoleglycerol-phosphate synthase activity"/>
    <property type="evidence" value="ECO:0007669"/>
    <property type="project" value="UniProtKB-UniRule"/>
</dbReference>
<gene>
    <name evidence="10" type="primary">hisH</name>
    <name evidence="13" type="ordered locus">Spirs_1896</name>
</gene>
<dbReference type="PANTHER" id="PTHR42701:SF1">
    <property type="entry name" value="IMIDAZOLE GLYCEROL PHOSPHATE SYNTHASE SUBUNIT HISH"/>
    <property type="match status" value="1"/>
</dbReference>
<name>E1R6K4_SEDSS</name>
<feature type="active site" description="Nucleophile" evidence="10 11">
    <location>
        <position position="80"/>
    </location>
</feature>
<comment type="catalytic activity">
    <reaction evidence="8 10">
        <text>5-[(5-phospho-1-deoxy-D-ribulos-1-ylimino)methylamino]-1-(5-phospho-beta-D-ribosyl)imidazole-4-carboxamide + L-glutamine = D-erythro-1-(imidazol-4-yl)glycerol 3-phosphate + 5-amino-1-(5-phospho-beta-D-ribosyl)imidazole-4-carboxamide + L-glutamate + H(+)</text>
        <dbReference type="Rhea" id="RHEA:24793"/>
        <dbReference type="ChEBI" id="CHEBI:15378"/>
        <dbReference type="ChEBI" id="CHEBI:29985"/>
        <dbReference type="ChEBI" id="CHEBI:58278"/>
        <dbReference type="ChEBI" id="CHEBI:58359"/>
        <dbReference type="ChEBI" id="CHEBI:58475"/>
        <dbReference type="ChEBI" id="CHEBI:58525"/>
        <dbReference type="EC" id="4.3.2.10"/>
    </reaction>
</comment>
<comment type="catalytic activity">
    <reaction evidence="9 10">
        <text>L-glutamine + H2O = L-glutamate + NH4(+)</text>
        <dbReference type="Rhea" id="RHEA:15889"/>
        <dbReference type="ChEBI" id="CHEBI:15377"/>
        <dbReference type="ChEBI" id="CHEBI:28938"/>
        <dbReference type="ChEBI" id="CHEBI:29985"/>
        <dbReference type="ChEBI" id="CHEBI:58359"/>
        <dbReference type="EC" id="3.5.1.2"/>
    </reaction>
</comment>